<evidence type="ECO:0000256" key="6">
    <source>
        <dbReference type="ARBA" id="ARBA00023170"/>
    </source>
</evidence>
<dbReference type="PROSITE" id="PS50262">
    <property type="entry name" value="G_PROTEIN_RECEP_F1_2"/>
    <property type="match status" value="1"/>
</dbReference>
<feature type="transmembrane region" description="Helical" evidence="8">
    <location>
        <begin position="254"/>
        <end position="278"/>
    </location>
</feature>
<feature type="domain" description="G-protein coupled receptors family 1 profile" evidence="9">
    <location>
        <begin position="39"/>
        <end position="314"/>
    </location>
</feature>
<keyword evidence="6 10" id="KW-0675">Receptor</keyword>
<dbReference type="PANTHER" id="PTHR24243">
    <property type="entry name" value="G-PROTEIN COUPLED RECEPTOR"/>
    <property type="match status" value="1"/>
</dbReference>
<feature type="transmembrane region" description="Helical" evidence="8">
    <location>
        <begin position="145"/>
        <end position="164"/>
    </location>
</feature>
<feature type="transmembrane region" description="Helical" evidence="8">
    <location>
        <begin position="290"/>
        <end position="315"/>
    </location>
</feature>
<name>A0AAD8C4U8_BIOPF</name>
<comment type="subcellular location">
    <subcellularLocation>
        <location evidence="1">Membrane</location>
        <topology evidence="1">Multi-pass membrane protein</topology>
    </subcellularLocation>
</comment>
<evidence type="ECO:0000256" key="5">
    <source>
        <dbReference type="ARBA" id="ARBA00023136"/>
    </source>
</evidence>
<gene>
    <name evidence="10" type="ORF">Bpfe_005111</name>
</gene>
<keyword evidence="7" id="KW-0807">Transducer</keyword>
<dbReference type="GO" id="GO:0004930">
    <property type="term" value="F:G protein-coupled receptor activity"/>
    <property type="evidence" value="ECO:0007669"/>
    <property type="project" value="UniProtKB-KW"/>
</dbReference>
<dbReference type="PANTHER" id="PTHR24243:SF208">
    <property type="entry name" value="PYROKININ-1 RECEPTOR"/>
    <property type="match status" value="1"/>
</dbReference>
<reference evidence="10" key="1">
    <citation type="journal article" date="2023" name="PLoS Negl. Trop. Dis.">
        <title>A genome sequence for Biomphalaria pfeifferi, the major vector snail for the human-infecting parasite Schistosoma mansoni.</title>
        <authorList>
            <person name="Bu L."/>
            <person name="Lu L."/>
            <person name="Laidemitt M.R."/>
            <person name="Zhang S.M."/>
            <person name="Mutuku M."/>
            <person name="Mkoji G."/>
            <person name="Steinauer M."/>
            <person name="Loker E.S."/>
        </authorList>
    </citation>
    <scope>NUCLEOTIDE SEQUENCE</scope>
    <source>
        <strain evidence="10">KasaAsao</strain>
    </source>
</reference>
<dbReference type="InterPro" id="IPR017452">
    <property type="entry name" value="GPCR_Rhodpsn_7TM"/>
</dbReference>
<evidence type="ECO:0000256" key="3">
    <source>
        <dbReference type="ARBA" id="ARBA00022989"/>
    </source>
</evidence>
<keyword evidence="4" id="KW-0297">G-protein coupled receptor</keyword>
<dbReference type="SUPFAM" id="SSF81321">
    <property type="entry name" value="Family A G protein-coupled receptor-like"/>
    <property type="match status" value="1"/>
</dbReference>
<feature type="transmembrane region" description="Helical" evidence="8">
    <location>
        <begin position="59"/>
        <end position="84"/>
    </location>
</feature>
<comment type="caution">
    <text evidence="10">The sequence shown here is derived from an EMBL/GenBank/DDBJ whole genome shotgun (WGS) entry which is preliminary data.</text>
</comment>
<evidence type="ECO:0000256" key="7">
    <source>
        <dbReference type="ARBA" id="ARBA00023224"/>
    </source>
</evidence>
<dbReference type="Gene3D" id="1.20.1070.10">
    <property type="entry name" value="Rhodopsin 7-helix transmembrane proteins"/>
    <property type="match status" value="1"/>
</dbReference>
<evidence type="ECO:0000256" key="2">
    <source>
        <dbReference type="ARBA" id="ARBA00022692"/>
    </source>
</evidence>
<feature type="transmembrane region" description="Helical" evidence="8">
    <location>
        <begin position="20"/>
        <end position="39"/>
    </location>
</feature>
<sequence>MNLTSVQVGLPLISEEAYYVIIKVLHFPMMVFSLSGLVTNSLNMLVFVRQGVTSDSVTVSLFVMSLSDFAASLLMFPQVICFYLDSLNLPSVKSCYIITSMATTYPHIVFGKVTCLIQTYISVERAYCVIFPLKVKRVIKTRNTVIINIILCIVTIIIFTPYPANLQLVWVRDNLNSTRATFVFNSVGLTMAMVNYINGSFIIPNTAIVVNSVATVVIVARLHVTRKWRETLSSAGAAPKLQKMSSKSLETSKTVIVITSVYLVSLICGQLPAMTAFALPDVTQEGLNKYLYDVIFSIRFDIEAMHSTVNLFFYLKMSSKYRQVFQAIFMNFTS</sequence>
<keyword evidence="11" id="KW-1185">Reference proteome</keyword>
<reference evidence="10" key="2">
    <citation type="submission" date="2023-04" db="EMBL/GenBank/DDBJ databases">
        <authorList>
            <person name="Bu L."/>
            <person name="Lu L."/>
            <person name="Laidemitt M.R."/>
            <person name="Zhang S.M."/>
            <person name="Mutuku M."/>
            <person name="Mkoji G."/>
            <person name="Steinauer M."/>
            <person name="Loker E.S."/>
        </authorList>
    </citation>
    <scope>NUCLEOTIDE SEQUENCE</scope>
    <source>
        <strain evidence="10">KasaAsao</strain>
        <tissue evidence="10">Whole Snail</tissue>
    </source>
</reference>
<accession>A0AAD8C4U8</accession>
<keyword evidence="5 8" id="KW-0472">Membrane</keyword>
<dbReference type="EMBL" id="JASAOG010000013">
    <property type="protein sequence ID" value="KAK0065678.1"/>
    <property type="molecule type" value="Genomic_DNA"/>
</dbReference>
<evidence type="ECO:0000256" key="1">
    <source>
        <dbReference type="ARBA" id="ARBA00004141"/>
    </source>
</evidence>
<dbReference type="Proteomes" id="UP001233172">
    <property type="component" value="Unassembled WGS sequence"/>
</dbReference>
<evidence type="ECO:0000313" key="10">
    <source>
        <dbReference type="EMBL" id="KAK0065678.1"/>
    </source>
</evidence>
<proteinExistence type="predicted"/>
<dbReference type="GO" id="GO:0016020">
    <property type="term" value="C:membrane"/>
    <property type="evidence" value="ECO:0007669"/>
    <property type="project" value="UniProtKB-SubCell"/>
</dbReference>
<protein>
    <submittedName>
        <fullName evidence="10">G-protein coupled receptor</fullName>
    </submittedName>
</protein>
<keyword evidence="2 8" id="KW-0812">Transmembrane</keyword>
<keyword evidence="3 8" id="KW-1133">Transmembrane helix</keyword>
<evidence type="ECO:0000256" key="8">
    <source>
        <dbReference type="SAM" id="Phobius"/>
    </source>
</evidence>
<evidence type="ECO:0000313" key="11">
    <source>
        <dbReference type="Proteomes" id="UP001233172"/>
    </source>
</evidence>
<organism evidence="10 11">
    <name type="scientific">Biomphalaria pfeifferi</name>
    <name type="common">Bloodfluke planorb</name>
    <name type="synonym">Freshwater snail</name>
    <dbReference type="NCBI Taxonomy" id="112525"/>
    <lineage>
        <taxon>Eukaryota</taxon>
        <taxon>Metazoa</taxon>
        <taxon>Spiralia</taxon>
        <taxon>Lophotrochozoa</taxon>
        <taxon>Mollusca</taxon>
        <taxon>Gastropoda</taxon>
        <taxon>Heterobranchia</taxon>
        <taxon>Euthyneura</taxon>
        <taxon>Panpulmonata</taxon>
        <taxon>Hygrophila</taxon>
        <taxon>Lymnaeoidea</taxon>
        <taxon>Planorbidae</taxon>
        <taxon>Biomphalaria</taxon>
    </lineage>
</organism>
<evidence type="ECO:0000259" key="9">
    <source>
        <dbReference type="PROSITE" id="PS50262"/>
    </source>
</evidence>
<evidence type="ECO:0000256" key="4">
    <source>
        <dbReference type="ARBA" id="ARBA00023040"/>
    </source>
</evidence>
<dbReference type="AlphaFoldDB" id="A0AAD8C4U8"/>
<feature type="transmembrane region" description="Helical" evidence="8">
    <location>
        <begin position="201"/>
        <end position="224"/>
    </location>
</feature>